<feature type="domain" description="Amidase" evidence="1">
    <location>
        <begin position="27"/>
        <end position="467"/>
    </location>
</feature>
<evidence type="ECO:0000313" key="3">
    <source>
        <dbReference type="Proteomes" id="UP000824099"/>
    </source>
</evidence>
<evidence type="ECO:0000259" key="1">
    <source>
        <dbReference type="Pfam" id="PF01425"/>
    </source>
</evidence>
<dbReference type="InterPro" id="IPR036928">
    <property type="entry name" value="AS_sf"/>
</dbReference>
<sequence>MAKFVFPEAGIEEVHRAIEAGELTVRELVDWYLARIEKFDQQGPALNAVILVNPKVRAEAAALDEYYREHGFKGPLHGIAVLLKDNVDTADMITTAGSLALRDFQPAADAHIVKLLKEAGAIILAKTNLHEFAVWGETTSSLGGQTLNPYDLRRTPGGSSGGTGAAVAANYGIIGIGTDTINSVRSPASANSIVGIRPTLGLVSRNGIIPYSLTQDTAGPICRTVTDAARTLEVIAGFDPDDCSTAWAYGRKEQYSSYLYKDGLQGRKIGVLRSFFGQDAIHQEVNRVMEEAIESIKQAGAEVFDITEEIDSGALVNDISVHLYDLKEHLNQYLQAQGSRIKYHSLQAIIDSGEYSSSIEENIKQAQSLSTGTAEYKQRLIKRAELQKMILELMARMDVDALVYPHQKRLVVPVGEIQAERNGALGSVTGFPSIVVPAGFTAPNREAAIGVPVGLEIFGRPWDEGRLIAIAYSFEQHTKARRLPLSTPFA</sequence>
<proteinExistence type="predicted"/>
<reference evidence="2" key="1">
    <citation type="submission" date="2020-10" db="EMBL/GenBank/DDBJ databases">
        <authorList>
            <person name="Gilroy R."/>
        </authorList>
    </citation>
    <scope>NUCLEOTIDE SEQUENCE</scope>
    <source>
        <strain evidence="2">CHK160-1198</strain>
    </source>
</reference>
<evidence type="ECO:0000313" key="2">
    <source>
        <dbReference type="EMBL" id="HIU64444.1"/>
    </source>
</evidence>
<protein>
    <submittedName>
        <fullName evidence="2">Amidase</fullName>
    </submittedName>
</protein>
<dbReference type="PANTHER" id="PTHR42678:SF5">
    <property type="entry name" value="GLUTAMYL-TRNA(GLN) AMIDOTRANSFERASE SUBUNIT A"/>
    <property type="match status" value="1"/>
</dbReference>
<dbReference type="EMBL" id="DVNI01000085">
    <property type="protein sequence ID" value="HIU64444.1"/>
    <property type="molecule type" value="Genomic_DNA"/>
</dbReference>
<dbReference type="Gene3D" id="3.90.1300.10">
    <property type="entry name" value="Amidase signature (AS) domain"/>
    <property type="match status" value="1"/>
</dbReference>
<organism evidence="2 3">
    <name type="scientific">Candidatus Avacidaminococcus intestinavium</name>
    <dbReference type="NCBI Taxonomy" id="2840684"/>
    <lineage>
        <taxon>Bacteria</taxon>
        <taxon>Bacillati</taxon>
        <taxon>Bacillota</taxon>
        <taxon>Negativicutes</taxon>
        <taxon>Acidaminococcales</taxon>
        <taxon>Acidaminococcaceae</taxon>
        <taxon>Acidaminococcaceae incertae sedis</taxon>
        <taxon>Candidatus Avacidaminococcus</taxon>
    </lineage>
</organism>
<dbReference type="Proteomes" id="UP000824099">
    <property type="component" value="Unassembled WGS sequence"/>
</dbReference>
<accession>A0A9D1SL49</accession>
<gene>
    <name evidence="2" type="ORF">IAB06_05370</name>
</gene>
<dbReference type="AlphaFoldDB" id="A0A9D1SL49"/>
<dbReference type="PANTHER" id="PTHR42678">
    <property type="entry name" value="AMIDASE"/>
    <property type="match status" value="1"/>
</dbReference>
<dbReference type="Pfam" id="PF01425">
    <property type="entry name" value="Amidase"/>
    <property type="match status" value="1"/>
</dbReference>
<reference evidence="2" key="2">
    <citation type="journal article" date="2021" name="PeerJ">
        <title>Extensive microbial diversity within the chicken gut microbiome revealed by metagenomics and culture.</title>
        <authorList>
            <person name="Gilroy R."/>
            <person name="Ravi A."/>
            <person name="Getino M."/>
            <person name="Pursley I."/>
            <person name="Horton D.L."/>
            <person name="Alikhan N.F."/>
            <person name="Baker D."/>
            <person name="Gharbi K."/>
            <person name="Hall N."/>
            <person name="Watson M."/>
            <person name="Adriaenssens E.M."/>
            <person name="Foster-Nyarko E."/>
            <person name="Jarju S."/>
            <person name="Secka A."/>
            <person name="Antonio M."/>
            <person name="Oren A."/>
            <person name="Chaudhuri R.R."/>
            <person name="La Ragione R."/>
            <person name="Hildebrand F."/>
            <person name="Pallen M.J."/>
        </authorList>
    </citation>
    <scope>NUCLEOTIDE SEQUENCE</scope>
    <source>
        <strain evidence="2">CHK160-1198</strain>
    </source>
</reference>
<comment type="caution">
    <text evidence="2">The sequence shown here is derived from an EMBL/GenBank/DDBJ whole genome shotgun (WGS) entry which is preliminary data.</text>
</comment>
<dbReference type="SUPFAM" id="SSF75304">
    <property type="entry name" value="Amidase signature (AS) enzymes"/>
    <property type="match status" value="1"/>
</dbReference>
<name>A0A9D1SL49_9FIRM</name>
<dbReference type="InterPro" id="IPR023631">
    <property type="entry name" value="Amidase_dom"/>
</dbReference>